<reference evidence="17" key="1">
    <citation type="journal article" date="2020" name="mSystems">
        <title>Genome- and Community-Level Interaction Insights into Carbon Utilization and Element Cycling Functions of Hydrothermarchaeota in Hydrothermal Sediment.</title>
        <authorList>
            <person name="Zhou Z."/>
            <person name="Liu Y."/>
            <person name="Xu W."/>
            <person name="Pan J."/>
            <person name="Luo Z.H."/>
            <person name="Li M."/>
        </authorList>
    </citation>
    <scope>NUCLEOTIDE SEQUENCE [LARGE SCALE GENOMIC DNA]</scope>
    <source>
        <strain evidence="17">HyVt-28</strain>
    </source>
</reference>
<dbReference type="Pfam" id="PF03331">
    <property type="entry name" value="LpxC"/>
    <property type="match status" value="1"/>
</dbReference>
<organism evidence="17">
    <name type="scientific">candidate division WOR-3 bacterium</name>
    <dbReference type="NCBI Taxonomy" id="2052148"/>
    <lineage>
        <taxon>Bacteria</taxon>
        <taxon>Bacteria division WOR-3</taxon>
    </lineage>
</organism>
<evidence type="ECO:0000256" key="12">
    <source>
        <dbReference type="ARBA" id="ARBA00023239"/>
    </source>
</evidence>
<dbReference type="Gene3D" id="3.10.129.10">
    <property type="entry name" value="Hotdog Thioesterase"/>
    <property type="match status" value="1"/>
</dbReference>
<keyword evidence="8 15" id="KW-0479">Metal-binding</keyword>
<dbReference type="InterPro" id="IPR020568">
    <property type="entry name" value="Ribosomal_Su5_D2-typ_SF"/>
</dbReference>
<evidence type="ECO:0000256" key="10">
    <source>
        <dbReference type="ARBA" id="ARBA00022833"/>
    </source>
</evidence>
<evidence type="ECO:0000256" key="5">
    <source>
        <dbReference type="ARBA" id="ARBA00022490"/>
    </source>
</evidence>
<keyword evidence="5 16" id="KW-0963">Cytoplasm</keyword>
<dbReference type="InterPro" id="IPR029069">
    <property type="entry name" value="HotDog_dom_sf"/>
</dbReference>
<dbReference type="GO" id="GO:0006633">
    <property type="term" value="P:fatty acid biosynthetic process"/>
    <property type="evidence" value="ECO:0007669"/>
    <property type="project" value="UniProtKB-UniRule"/>
</dbReference>
<keyword evidence="11 15" id="KW-0443">Lipid metabolism</keyword>
<keyword evidence="9 15" id="KW-0378">Hydrolase</keyword>
<dbReference type="Pfam" id="PF07977">
    <property type="entry name" value="FabA"/>
    <property type="match status" value="1"/>
</dbReference>
<feature type="active site" description="Proton donor" evidence="15">
    <location>
        <position position="262"/>
    </location>
</feature>
<dbReference type="GO" id="GO:0103117">
    <property type="term" value="F:UDP-3-O-acyl-N-acetylglucosamine deacetylase activity"/>
    <property type="evidence" value="ECO:0007669"/>
    <property type="project" value="UniProtKB-UniRule"/>
</dbReference>
<comment type="catalytic activity">
    <reaction evidence="16">
        <text>a (3R)-hydroxyacyl-[ACP] = a (2E)-enoyl-[ACP] + H2O</text>
        <dbReference type="Rhea" id="RHEA:13097"/>
        <dbReference type="Rhea" id="RHEA-COMP:9925"/>
        <dbReference type="Rhea" id="RHEA-COMP:9945"/>
        <dbReference type="ChEBI" id="CHEBI:15377"/>
        <dbReference type="ChEBI" id="CHEBI:78784"/>
        <dbReference type="ChEBI" id="CHEBI:78827"/>
        <dbReference type="EC" id="4.2.1.59"/>
    </reaction>
</comment>
<dbReference type="HAMAP" id="MF_00406">
    <property type="entry name" value="FabZ"/>
    <property type="match status" value="1"/>
</dbReference>
<protein>
    <recommendedName>
        <fullName evidence="15 16">Multifunctional fusion protein</fullName>
    </recommendedName>
    <domain>
        <recommendedName>
            <fullName evidence="16">3-hydroxyacyl-[acyl-carrier-protein] dehydratase FabZ</fullName>
            <ecNumber evidence="16">4.2.1.59</ecNumber>
        </recommendedName>
        <alternativeName>
            <fullName evidence="16">(3R)-hydroxymyristoyl-[acyl-carrier-protein] dehydratase</fullName>
        </alternativeName>
        <alternativeName>
            <fullName evidence="16">Beta-hydroxyacyl-ACP dehydratase</fullName>
            <shortName evidence="16">(3R)-hydroxymyristoyl-ACP dehydrase</shortName>
        </alternativeName>
    </domain>
    <domain>
        <recommendedName>
            <fullName evidence="15">UDP-3-O-acyl-N-acetylglucosamine deacetylase</fullName>
            <shortName evidence="15">UDP-3-O-acyl-GlcNAc deacetylase</shortName>
            <ecNumber evidence="15">3.5.1.108</ecNumber>
        </recommendedName>
        <alternativeName>
            <fullName evidence="15">UDP-3-O-[R-3-hydroxymyristoyl]-N-acetylglucosamine deacetylase</fullName>
        </alternativeName>
    </domain>
</protein>
<evidence type="ECO:0000256" key="7">
    <source>
        <dbReference type="ARBA" id="ARBA00022556"/>
    </source>
</evidence>
<dbReference type="AlphaFoldDB" id="A0A7V0LUV3"/>
<keyword evidence="10 15" id="KW-0862">Zinc</keyword>
<dbReference type="HAMAP" id="MF_00388">
    <property type="entry name" value="LpxC"/>
    <property type="match status" value="1"/>
</dbReference>
<evidence type="ECO:0000256" key="4">
    <source>
        <dbReference type="ARBA" id="ARBA00005002"/>
    </source>
</evidence>
<evidence type="ECO:0000256" key="11">
    <source>
        <dbReference type="ARBA" id="ARBA00023098"/>
    </source>
</evidence>
<dbReference type="InterPro" id="IPR004463">
    <property type="entry name" value="UDP-acyl_GlcNac_deAcase"/>
</dbReference>
<comment type="caution">
    <text evidence="17">The sequence shown here is derived from an EMBL/GenBank/DDBJ whole genome shotgun (WGS) entry which is preliminary data.</text>
</comment>
<evidence type="ECO:0000256" key="2">
    <source>
        <dbReference type="ARBA" id="ARBA00002923"/>
    </source>
</evidence>
<feature type="active site" evidence="16">
    <location>
        <position position="326"/>
    </location>
</feature>
<comment type="cofactor">
    <cofactor evidence="1 15">
        <name>Zn(2+)</name>
        <dbReference type="ChEBI" id="CHEBI:29105"/>
    </cofactor>
</comment>
<feature type="binding site" evidence="15">
    <location>
        <position position="239"/>
    </location>
    <ligand>
        <name>Zn(2+)</name>
        <dbReference type="ChEBI" id="CHEBI:29105"/>
    </ligand>
</feature>
<dbReference type="GO" id="GO:0009245">
    <property type="term" value="P:lipid A biosynthetic process"/>
    <property type="evidence" value="ECO:0007669"/>
    <property type="project" value="UniProtKB-UniRule"/>
</dbReference>
<dbReference type="SUPFAM" id="SSF54637">
    <property type="entry name" value="Thioesterase/thiol ester dehydrase-isomerase"/>
    <property type="match status" value="1"/>
</dbReference>
<dbReference type="InterPro" id="IPR013114">
    <property type="entry name" value="FabA_FabZ"/>
</dbReference>
<comment type="similarity">
    <text evidence="16">Belongs to the thioester dehydratase family. FabZ subfamily.</text>
</comment>
<dbReference type="GO" id="GO:0005737">
    <property type="term" value="C:cytoplasm"/>
    <property type="evidence" value="ECO:0007669"/>
    <property type="project" value="UniProtKB-SubCell"/>
</dbReference>
<gene>
    <name evidence="15 17" type="primary">lpxC</name>
    <name evidence="16" type="synonym">fabZ</name>
    <name evidence="17" type="ORF">ENH14_02765</name>
</gene>
<keyword evidence="7 15" id="KW-0441">Lipid A biosynthesis</keyword>
<dbReference type="GO" id="GO:0046872">
    <property type="term" value="F:metal ion binding"/>
    <property type="evidence" value="ECO:0007669"/>
    <property type="project" value="UniProtKB-KW"/>
</dbReference>
<evidence type="ECO:0000256" key="9">
    <source>
        <dbReference type="ARBA" id="ARBA00022801"/>
    </source>
</evidence>
<sequence length="426" mass="47985">MERQRTIQKKIEFSGKGVHTGGECRLKLLPAEVDTGILFVKKPENVKIEAHYSRVLSTTRGTTLGYREVKIHTVEHILSALWGMGIDNIVIEVEGDEFPAFDGSSAPYVDYLIEAGIVEQDARRKYIEIKRPVLYRGEDGVNIFLYPSDTLEISFGISYENHPVISSQYATFNITPETYKKEIAPARTYILEEEIEKVRKMGLAKGGSLSNAVVIKKDGVLAEGGLRFFDEPVRHKILDFIGDMALLGKRFKGKIVAERSGHRHHVEFVKLVDEQFGGEKLSIHDILKIMPHRFPFLLVDRIEYLGENRVVGIKNVTYNEPFFQGHFPTDPVMPGVLIIEAMAQVGGFMLLHKVKDKENKLLYFSAIDKARFKKPVRPGDVIEFELTLLRFGGRVAKMKGVARVEGKIVAEAELVATLVESNGRNT</sequence>
<keyword evidence="12 16" id="KW-0456">Lyase</keyword>
<dbReference type="PANTHER" id="PTHR33694">
    <property type="entry name" value="UDP-3-O-ACYL-N-ACETYLGLUCOSAMINE DEACETYLASE 1, MITOCHONDRIAL-RELATED"/>
    <property type="match status" value="1"/>
</dbReference>
<dbReference type="Gene3D" id="3.30.230.20">
    <property type="entry name" value="lpxc deacetylase, domain 1"/>
    <property type="match status" value="1"/>
</dbReference>
<dbReference type="NCBIfam" id="NF000582">
    <property type="entry name" value="PRK00006.1"/>
    <property type="match status" value="1"/>
</dbReference>
<proteinExistence type="inferred from homology"/>
<dbReference type="NCBIfam" id="TIGR00325">
    <property type="entry name" value="lpxC"/>
    <property type="match status" value="1"/>
</dbReference>
<dbReference type="EC" id="4.2.1.59" evidence="16"/>
<comment type="similarity">
    <text evidence="15">Belongs to the LpxC family.</text>
</comment>
<evidence type="ECO:0000256" key="14">
    <source>
        <dbReference type="ARBA" id="ARBA00025049"/>
    </source>
</evidence>
<comment type="catalytic activity">
    <reaction evidence="13 15">
        <text>a UDP-3-O-[(3R)-3-hydroxyacyl]-N-acetyl-alpha-D-glucosamine + H2O = a UDP-3-O-[(3R)-3-hydroxyacyl]-alpha-D-glucosamine + acetate</text>
        <dbReference type="Rhea" id="RHEA:67816"/>
        <dbReference type="ChEBI" id="CHEBI:15377"/>
        <dbReference type="ChEBI" id="CHEBI:30089"/>
        <dbReference type="ChEBI" id="CHEBI:137740"/>
        <dbReference type="ChEBI" id="CHEBI:173225"/>
        <dbReference type="EC" id="3.5.1.108"/>
    </reaction>
</comment>
<dbReference type="PANTHER" id="PTHR33694:SF1">
    <property type="entry name" value="UDP-3-O-ACYL-N-ACETYLGLUCOSAMINE DEACETYLASE 1, MITOCHONDRIAL-RELATED"/>
    <property type="match status" value="1"/>
</dbReference>
<evidence type="ECO:0000313" key="17">
    <source>
        <dbReference type="EMBL" id="HDL60359.1"/>
    </source>
</evidence>
<dbReference type="Proteomes" id="UP000886381">
    <property type="component" value="Unassembled WGS sequence"/>
</dbReference>
<dbReference type="SUPFAM" id="SSF54211">
    <property type="entry name" value="Ribosomal protein S5 domain 2-like"/>
    <property type="match status" value="2"/>
</dbReference>
<dbReference type="GO" id="GO:0019171">
    <property type="term" value="F:(3R)-hydroxyacyl-[acyl-carrier-protein] dehydratase activity"/>
    <property type="evidence" value="ECO:0007669"/>
    <property type="project" value="UniProtKB-EC"/>
</dbReference>
<evidence type="ECO:0000256" key="1">
    <source>
        <dbReference type="ARBA" id="ARBA00001947"/>
    </source>
</evidence>
<evidence type="ECO:0000256" key="3">
    <source>
        <dbReference type="ARBA" id="ARBA00004496"/>
    </source>
</evidence>
<comment type="pathway">
    <text evidence="4 15">Glycolipid biosynthesis; lipid IV(A) biosynthesis; lipid IV(A) from (3R)-3-hydroxytetradecanoyl-[acyl-carrier-protein] and UDP-N-acetyl-alpha-D-glucosamine: step 2/6.</text>
</comment>
<dbReference type="Gene3D" id="3.30.1700.10">
    <property type="entry name" value="lpxc deacetylase, domain 2"/>
    <property type="match status" value="1"/>
</dbReference>
<dbReference type="InterPro" id="IPR011334">
    <property type="entry name" value="UDP-acyl_GlcNac_deAcase_C"/>
</dbReference>
<feature type="binding site" evidence="15">
    <location>
        <position position="235"/>
    </location>
    <ligand>
        <name>Zn(2+)</name>
        <dbReference type="ChEBI" id="CHEBI:29105"/>
    </ligand>
</feature>
<accession>A0A7V0LUV3</accession>
<evidence type="ECO:0000256" key="13">
    <source>
        <dbReference type="ARBA" id="ARBA00024535"/>
    </source>
</evidence>
<dbReference type="CDD" id="cd01288">
    <property type="entry name" value="FabZ"/>
    <property type="match status" value="1"/>
</dbReference>
<feature type="binding site" evidence="15">
    <location>
        <position position="76"/>
    </location>
    <ligand>
        <name>Zn(2+)</name>
        <dbReference type="ChEBI" id="CHEBI:29105"/>
    </ligand>
</feature>
<comment type="function">
    <text evidence="2 15">Catalyzes the hydrolysis of UDP-3-O-myristoyl-N-acetylglucosamine to form UDP-3-O-myristoylglucosamine and acetate, the committed step in lipid A biosynthesis.</text>
</comment>
<dbReference type="EMBL" id="DRDR01000118">
    <property type="protein sequence ID" value="HDL60359.1"/>
    <property type="molecule type" value="Genomic_DNA"/>
</dbReference>
<evidence type="ECO:0000256" key="15">
    <source>
        <dbReference type="HAMAP-Rule" id="MF_00388"/>
    </source>
</evidence>
<keyword evidence="6 15" id="KW-0444">Lipid biosynthesis</keyword>
<evidence type="ECO:0000256" key="6">
    <source>
        <dbReference type="ARBA" id="ARBA00022516"/>
    </source>
</evidence>
<comment type="subcellular location">
    <subcellularLocation>
        <location evidence="3 16">Cytoplasm</location>
    </subcellularLocation>
</comment>
<evidence type="ECO:0000256" key="16">
    <source>
        <dbReference type="HAMAP-Rule" id="MF_00406"/>
    </source>
</evidence>
<dbReference type="GO" id="GO:0016020">
    <property type="term" value="C:membrane"/>
    <property type="evidence" value="ECO:0007669"/>
    <property type="project" value="GOC"/>
</dbReference>
<dbReference type="FunFam" id="3.10.129.10:FF:000001">
    <property type="entry name" value="3-hydroxyacyl-[acyl-carrier-protein] dehydratase FabZ"/>
    <property type="match status" value="1"/>
</dbReference>
<dbReference type="EC" id="3.5.1.108" evidence="15"/>
<dbReference type="InterPro" id="IPR015870">
    <property type="entry name" value="UDP-acyl_N-AcGlcN_deAcase_N"/>
</dbReference>
<evidence type="ECO:0000256" key="8">
    <source>
        <dbReference type="ARBA" id="ARBA00022723"/>
    </source>
</evidence>
<name>A0A7V0LUV3_UNCW3</name>
<dbReference type="NCBIfam" id="TIGR01750">
    <property type="entry name" value="fabZ"/>
    <property type="match status" value="1"/>
</dbReference>
<comment type="function">
    <text evidence="14 16">Involved in unsaturated fatty acids biosynthesis. Catalyzes the dehydration of short chain beta-hydroxyacyl-ACPs and long chain saturated and unsaturated beta-hydroxyacyl-ACPs.</text>
</comment>
<dbReference type="InterPro" id="IPR010084">
    <property type="entry name" value="FabZ"/>
</dbReference>
<dbReference type="UniPathway" id="UPA00359">
    <property type="reaction ID" value="UER00478"/>
</dbReference>